<feature type="domain" description="Mandelate racemase/muconate lactonizing enzyme C-terminal" evidence="5">
    <location>
        <begin position="181"/>
        <end position="281"/>
    </location>
</feature>
<comment type="pathway">
    <text evidence="2">Carbohydrate acid metabolism; D-glucarate degradation; 2,5-dioxopentanoate from D-glucarate: step 1/2.</text>
</comment>
<dbReference type="PANTHER" id="PTHR48080:SF4">
    <property type="entry name" value="GLUCARATE DEHYDRATASE"/>
    <property type="match status" value="1"/>
</dbReference>
<dbReference type="Pfam" id="PF13378">
    <property type="entry name" value="MR_MLE_C"/>
    <property type="match status" value="1"/>
</dbReference>
<dbReference type="Proteomes" id="UP000002785">
    <property type="component" value="Chromosome"/>
</dbReference>
<organism evidence="6 7">
    <name type="scientific">Streptomyces sviceus (strain ATCC 29083 / DSM 924 / JCM 4929 / NBRC 13980 / NCIMB 11184 / NRRL 5439 / UC 5370)</name>
    <dbReference type="NCBI Taxonomy" id="463191"/>
    <lineage>
        <taxon>Bacteria</taxon>
        <taxon>Bacillati</taxon>
        <taxon>Actinomycetota</taxon>
        <taxon>Actinomycetes</taxon>
        <taxon>Kitasatosporales</taxon>
        <taxon>Streptomycetaceae</taxon>
        <taxon>Streptomyces</taxon>
    </lineage>
</organism>
<dbReference type="InterPro" id="IPR029017">
    <property type="entry name" value="Enolase-like_N"/>
</dbReference>
<reference evidence="6" key="1">
    <citation type="submission" date="2009-10" db="EMBL/GenBank/DDBJ databases">
        <title>The genome sequence of Streptomyces sviceus strain ATCC 29083.</title>
        <authorList>
            <consortium name="The Broad Institute Genome Sequencing Platform"/>
            <consortium name="Broad Institute Microbial Sequencing Center"/>
            <person name="Fischbach M."/>
            <person name="Godfrey P."/>
            <person name="Ward D."/>
            <person name="Young S."/>
            <person name="Zeng Q."/>
            <person name="Koehrsen M."/>
            <person name="Alvarado L."/>
            <person name="Berlin A.M."/>
            <person name="Bochicchio J."/>
            <person name="Borenstein D."/>
            <person name="Chapman S.B."/>
            <person name="Chen Z."/>
            <person name="Engels R."/>
            <person name="Freedman E."/>
            <person name="Gellesch M."/>
            <person name="Goldberg J."/>
            <person name="Griggs A."/>
            <person name="Gujja S."/>
            <person name="Heilman E.R."/>
            <person name="Heiman D.I."/>
            <person name="Hepburn T.A."/>
            <person name="Howarth C."/>
            <person name="Jen D."/>
            <person name="Larson L."/>
            <person name="Lewis B."/>
            <person name="Mehta T."/>
            <person name="Park D."/>
            <person name="Pearson M."/>
            <person name="Richards J."/>
            <person name="Roberts A."/>
            <person name="Saif S."/>
            <person name="Shea T.D."/>
            <person name="Shenoy N."/>
            <person name="Sisk P."/>
            <person name="Stolte C."/>
            <person name="Sykes S.N."/>
            <person name="Thomson T."/>
            <person name="Walk T."/>
            <person name="White J."/>
            <person name="Yandava C."/>
            <person name="Straight P."/>
            <person name="Clardy J."/>
            <person name="Hung D."/>
            <person name="Kolter R."/>
            <person name="Mekalanos J."/>
            <person name="Walker S."/>
            <person name="Walsh C.T."/>
            <person name="Wieland-Brown L.C."/>
            <person name="Haas B."/>
            <person name="Nusbaum C."/>
            <person name="Birren B."/>
        </authorList>
    </citation>
    <scope>NUCLEOTIDE SEQUENCE [LARGE SCALE GENOMIC DNA]</scope>
    <source>
        <strain evidence="6">ATCC 29083</strain>
    </source>
</reference>
<dbReference type="Gene3D" id="3.20.20.120">
    <property type="entry name" value="Enolase-like C-terminal domain"/>
    <property type="match status" value="1"/>
</dbReference>
<dbReference type="SUPFAM" id="SSF51604">
    <property type="entry name" value="Enolase C-terminal domain-like"/>
    <property type="match status" value="1"/>
</dbReference>
<feature type="compositionally biased region" description="Basic residues" evidence="4">
    <location>
        <begin position="351"/>
        <end position="362"/>
    </location>
</feature>
<dbReference type="HOGENOM" id="CLU_030273_9_1_11"/>
<evidence type="ECO:0000256" key="3">
    <source>
        <dbReference type="ARBA" id="ARBA00011973"/>
    </source>
</evidence>
<dbReference type="InterPro" id="IPR034593">
    <property type="entry name" value="DgoD-like"/>
</dbReference>
<dbReference type="GO" id="GO:0008872">
    <property type="term" value="F:glucarate dehydratase activity"/>
    <property type="evidence" value="ECO:0007669"/>
    <property type="project" value="UniProtKB-EC"/>
</dbReference>
<sequence>MSQPVVTKFSVHPVAGRDSMLLNLSGAHAPYFTRNIVVLEDSEGRTGLGEVPGGDGITRTLRDAENLVVGARVGDYKRVLRTIHDTFADRDSGGRGAQTFDLRTTVHAVTAVESALLDLLGQHLDVPVAALLGDGRQRSAVRVLGYLFYVGDPDRTDLGYVREPGADVDWYRVRREEALTPEAIVRQAEATYDHYGFRDFKLKGGVLPGGEEVKAVRALKERFPEARITLDPNGAWSLREAVELCRPLVGTLAYAEDPCGAEGGYSGREILAEFRRATGLPTATNMIATDWRQLTHALALQSVSIPLADPHFWTMQGSVRVAQVVPRDGPDLGLSLQQPLRHLAGDDGALRCRRPGRVQRPRHPLDLAGGHGAAHRRAAADHRRRGRRPGHARPRGPAGPRPAPGRRGTAREGGLGGP</sequence>
<feature type="region of interest" description="Disordered" evidence="4">
    <location>
        <begin position="347"/>
        <end position="418"/>
    </location>
</feature>
<evidence type="ECO:0000259" key="5">
    <source>
        <dbReference type="SMART" id="SM00922"/>
    </source>
</evidence>
<dbReference type="InterPro" id="IPR036849">
    <property type="entry name" value="Enolase-like_C_sf"/>
</dbReference>
<dbReference type="Gene3D" id="3.30.390.10">
    <property type="entry name" value="Enolase-like, N-terminal domain"/>
    <property type="match status" value="1"/>
</dbReference>
<evidence type="ECO:0000256" key="2">
    <source>
        <dbReference type="ARBA" id="ARBA00005183"/>
    </source>
</evidence>
<gene>
    <name evidence="6" type="ORF">SSEG_07297</name>
</gene>
<dbReference type="PANTHER" id="PTHR48080">
    <property type="entry name" value="D-GALACTONATE DEHYDRATASE-RELATED"/>
    <property type="match status" value="1"/>
</dbReference>
<comment type="catalytic activity">
    <reaction evidence="1">
        <text>D-glucarate = 5-dehydro-4-deoxy-D-glucarate + H2O</text>
        <dbReference type="Rhea" id="RHEA:14573"/>
        <dbReference type="ChEBI" id="CHEBI:15377"/>
        <dbReference type="ChEBI" id="CHEBI:30612"/>
        <dbReference type="ChEBI" id="CHEBI:42819"/>
        <dbReference type="EC" id="4.2.1.40"/>
    </reaction>
</comment>
<dbReference type="InterPro" id="IPR013342">
    <property type="entry name" value="Mandelate_racemase_C"/>
</dbReference>
<evidence type="ECO:0000256" key="1">
    <source>
        <dbReference type="ARBA" id="ARBA00001426"/>
    </source>
</evidence>
<dbReference type="AlphaFoldDB" id="B5I6G2"/>
<evidence type="ECO:0000313" key="6">
    <source>
        <dbReference type="EMBL" id="EDY60667.2"/>
    </source>
</evidence>
<dbReference type="SMART" id="SM00922">
    <property type="entry name" value="MR_MLE"/>
    <property type="match status" value="1"/>
</dbReference>
<evidence type="ECO:0000256" key="4">
    <source>
        <dbReference type="SAM" id="MobiDB-lite"/>
    </source>
</evidence>
<dbReference type="SUPFAM" id="SSF54826">
    <property type="entry name" value="Enolase N-terminal domain-like"/>
    <property type="match status" value="1"/>
</dbReference>
<keyword evidence="7" id="KW-1185">Reference proteome</keyword>
<feature type="compositionally biased region" description="Basic residues" evidence="4">
    <location>
        <begin position="373"/>
        <end position="394"/>
    </location>
</feature>
<dbReference type="InterPro" id="IPR029065">
    <property type="entry name" value="Enolase_C-like"/>
</dbReference>
<proteinExistence type="predicted"/>
<name>B5I6G2_STRX2</name>
<accession>B5I6G2</accession>
<dbReference type="EC" id="4.2.1.40" evidence="3"/>
<dbReference type="EMBL" id="CM000951">
    <property type="protein sequence ID" value="EDY60667.2"/>
    <property type="molecule type" value="Genomic_DNA"/>
</dbReference>
<protein>
    <recommendedName>
        <fullName evidence="3">glucarate dehydratase</fullName>
        <ecNumber evidence="3">4.2.1.40</ecNumber>
    </recommendedName>
</protein>
<evidence type="ECO:0000313" key="7">
    <source>
        <dbReference type="Proteomes" id="UP000002785"/>
    </source>
</evidence>
<dbReference type="eggNOG" id="COG4948">
    <property type="taxonomic scope" value="Bacteria"/>
</dbReference>